<dbReference type="AlphaFoldDB" id="A0A1I7WKX6"/>
<feature type="transmembrane region" description="Helical" evidence="1">
    <location>
        <begin position="7"/>
        <end position="27"/>
    </location>
</feature>
<organism evidence="2 3">
    <name type="scientific">Heterorhabditis bacteriophora</name>
    <name type="common">Entomopathogenic nematode worm</name>
    <dbReference type="NCBI Taxonomy" id="37862"/>
    <lineage>
        <taxon>Eukaryota</taxon>
        <taxon>Metazoa</taxon>
        <taxon>Ecdysozoa</taxon>
        <taxon>Nematoda</taxon>
        <taxon>Chromadorea</taxon>
        <taxon>Rhabditida</taxon>
        <taxon>Rhabditina</taxon>
        <taxon>Rhabditomorpha</taxon>
        <taxon>Strongyloidea</taxon>
        <taxon>Heterorhabditidae</taxon>
        <taxon>Heterorhabditis</taxon>
    </lineage>
</organism>
<keyword evidence="1" id="KW-0812">Transmembrane</keyword>
<name>A0A1I7WKX6_HETBA</name>
<accession>A0A1I7WKX6</accession>
<keyword evidence="1" id="KW-0472">Membrane</keyword>
<keyword evidence="2" id="KW-1185">Reference proteome</keyword>
<dbReference type="Proteomes" id="UP000095283">
    <property type="component" value="Unplaced"/>
</dbReference>
<protein>
    <submittedName>
        <fullName evidence="3">Uncharacterized protein</fullName>
    </submittedName>
</protein>
<keyword evidence="1" id="KW-1133">Transmembrane helix</keyword>
<evidence type="ECO:0000256" key="1">
    <source>
        <dbReference type="SAM" id="Phobius"/>
    </source>
</evidence>
<evidence type="ECO:0000313" key="3">
    <source>
        <dbReference type="WBParaSite" id="Hba_05786"/>
    </source>
</evidence>
<reference evidence="3" key="1">
    <citation type="submission" date="2016-11" db="UniProtKB">
        <authorList>
            <consortium name="WormBaseParasite"/>
        </authorList>
    </citation>
    <scope>IDENTIFICATION</scope>
</reference>
<evidence type="ECO:0000313" key="2">
    <source>
        <dbReference type="Proteomes" id="UP000095283"/>
    </source>
</evidence>
<dbReference type="WBParaSite" id="Hba_05786">
    <property type="protein sequence ID" value="Hba_05786"/>
    <property type="gene ID" value="Hba_05786"/>
</dbReference>
<proteinExistence type="predicted"/>
<sequence>MQYEIKFSRSISIIVLSSCPSILIYVYGI</sequence>